<dbReference type="Pfam" id="PF00144">
    <property type="entry name" value="Beta-lactamase"/>
    <property type="match status" value="1"/>
</dbReference>
<dbReference type="InterPro" id="IPR001466">
    <property type="entry name" value="Beta-lactam-related"/>
</dbReference>
<dbReference type="Gene3D" id="3.40.710.10">
    <property type="entry name" value="DD-peptidase/beta-lactamase superfamily"/>
    <property type="match status" value="1"/>
</dbReference>
<dbReference type="PANTHER" id="PTHR43283:SF3">
    <property type="entry name" value="BETA-LACTAMASE FAMILY PROTEIN (AFU_ORTHOLOGUE AFUA_5G07500)"/>
    <property type="match status" value="1"/>
</dbReference>
<evidence type="ECO:0000259" key="1">
    <source>
        <dbReference type="Pfam" id="PF00144"/>
    </source>
</evidence>
<sequence length="434" mass="47582">MPTYCSAACLLLDSTITVILRVPTNCRTLPRHHDQEITISGSLTERLAATGITDELTDLTDRQVLAGIATVLLKDDVVVDEACYGCANIEEKIPVRTDTIHRIFSNTKIITSVAMLMLYEEGKYQLDDPLAAYLPALDHLKVLKPGTSDVSDTEPLSSPPTIRQAFTHTAGFSYGTFQESPVDRLFMETGVQDRNGTLDSMIDKLAEIPLSRQPGTRWQYSIATDILARLVEVLSGQSFADFLAERIFGPLAMHDTGFHVAADKADRLASLYAPVDMMDESKGLNPMSGMFAFDPSEPPAFCSGGGGLLSSIADYTHFVQMLINRGRWQNTTLLQPETVDLMTENHLPEGLTVHLPGGMMQDHTFGLGVAIKSKPSPGEPDGAVGEFHWAGIAGTHSWVNRHYGIAGLAFTQRMPGFFHAFNQTFKRRAYEAIT</sequence>
<dbReference type="EMBL" id="NTKD01000061">
    <property type="protein sequence ID" value="PDH36765.1"/>
    <property type="molecule type" value="Genomic_DNA"/>
</dbReference>
<name>A0A2A5WJP7_9GAMM</name>
<dbReference type="PANTHER" id="PTHR43283">
    <property type="entry name" value="BETA-LACTAMASE-RELATED"/>
    <property type="match status" value="1"/>
</dbReference>
<proteinExistence type="predicted"/>
<feature type="domain" description="Beta-lactamase-related" evidence="1">
    <location>
        <begin position="57"/>
        <end position="424"/>
    </location>
</feature>
<accession>A0A2A5WJP7</accession>
<comment type="caution">
    <text evidence="2">The sequence shown here is derived from an EMBL/GenBank/DDBJ whole genome shotgun (WGS) entry which is preliminary data.</text>
</comment>
<dbReference type="Proteomes" id="UP000219327">
    <property type="component" value="Unassembled WGS sequence"/>
</dbReference>
<dbReference type="AlphaFoldDB" id="A0A2A5WJP7"/>
<dbReference type="SUPFAM" id="SSF56601">
    <property type="entry name" value="beta-lactamase/transpeptidase-like"/>
    <property type="match status" value="1"/>
</dbReference>
<evidence type="ECO:0000313" key="3">
    <source>
        <dbReference type="Proteomes" id="UP000219327"/>
    </source>
</evidence>
<dbReference type="InterPro" id="IPR050789">
    <property type="entry name" value="Diverse_Enzym_Activities"/>
</dbReference>
<protein>
    <recommendedName>
        <fullName evidence="1">Beta-lactamase-related domain-containing protein</fullName>
    </recommendedName>
</protein>
<dbReference type="InterPro" id="IPR012338">
    <property type="entry name" value="Beta-lactam/transpept-like"/>
</dbReference>
<evidence type="ECO:0000313" key="2">
    <source>
        <dbReference type="EMBL" id="PDH36765.1"/>
    </source>
</evidence>
<gene>
    <name evidence="2" type="ORF">CNE99_09240</name>
</gene>
<organism evidence="2 3">
    <name type="scientific">OM182 bacterium MED-G24</name>
    <dbReference type="NCBI Taxonomy" id="1986255"/>
    <lineage>
        <taxon>Bacteria</taxon>
        <taxon>Pseudomonadati</taxon>
        <taxon>Pseudomonadota</taxon>
        <taxon>Gammaproteobacteria</taxon>
        <taxon>OMG group</taxon>
        <taxon>OM182 clade</taxon>
    </lineage>
</organism>
<reference evidence="2 3" key="1">
    <citation type="submission" date="2017-08" db="EMBL/GenBank/DDBJ databases">
        <title>Fine stratification of microbial communities through a metagenomic profile of the photic zone.</title>
        <authorList>
            <person name="Haro-Moreno J.M."/>
            <person name="Lopez-Perez M."/>
            <person name="De La Torre J."/>
            <person name="Picazo A."/>
            <person name="Camacho A."/>
            <person name="Rodriguez-Valera F."/>
        </authorList>
    </citation>
    <scope>NUCLEOTIDE SEQUENCE [LARGE SCALE GENOMIC DNA]</scope>
    <source>
        <strain evidence="2">MED-G24</strain>
    </source>
</reference>